<dbReference type="Proteomes" id="UP000598174">
    <property type="component" value="Unassembled WGS sequence"/>
</dbReference>
<protein>
    <recommendedName>
        <fullName evidence="1">SnoaL-like domain-containing protein</fullName>
    </recommendedName>
</protein>
<evidence type="ECO:0000313" key="2">
    <source>
        <dbReference type="EMBL" id="GIE08879.1"/>
    </source>
</evidence>
<accession>A0A919IVC8</accession>
<evidence type="ECO:0000313" key="3">
    <source>
        <dbReference type="Proteomes" id="UP000598174"/>
    </source>
</evidence>
<name>A0A919IVC8_9ACTN</name>
<reference evidence="2" key="1">
    <citation type="submission" date="2021-01" db="EMBL/GenBank/DDBJ databases">
        <title>Whole genome shotgun sequence of Actinoplanes ferrugineus NBRC 15555.</title>
        <authorList>
            <person name="Komaki H."/>
            <person name="Tamura T."/>
        </authorList>
    </citation>
    <scope>NUCLEOTIDE SEQUENCE</scope>
    <source>
        <strain evidence="2">NBRC 15555</strain>
    </source>
</reference>
<gene>
    <name evidence="2" type="ORF">Afe05nite_07190</name>
</gene>
<evidence type="ECO:0000259" key="1">
    <source>
        <dbReference type="Pfam" id="PF12680"/>
    </source>
</evidence>
<feature type="domain" description="SnoaL-like" evidence="1">
    <location>
        <begin position="11"/>
        <end position="87"/>
    </location>
</feature>
<dbReference type="AlphaFoldDB" id="A0A919IVC8"/>
<dbReference type="InterPro" id="IPR032710">
    <property type="entry name" value="NTF2-like_dom_sf"/>
</dbReference>
<dbReference type="Gene3D" id="3.10.450.50">
    <property type="match status" value="1"/>
</dbReference>
<dbReference type="EMBL" id="BOMM01000003">
    <property type="protein sequence ID" value="GIE08879.1"/>
    <property type="molecule type" value="Genomic_DNA"/>
</dbReference>
<keyword evidence="3" id="KW-1185">Reference proteome</keyword>
<dbReference type="Pfam" id="PF12680">
    <property type="entry name" value="SnoaL_2"/>
    <property type="match status" value="1"/>
</dbReference>
<dbReference type="InterPro" id="IPR037401">
    <property type="entry name" value="SnoaL-like"/>
</dbReference>
<organism evidence="2 3">
    <name type="scientific">Paractinoplanes ferrugineus</name>
    <dbReference type="NCBI Taxonomy" id="113564"/>
    <lineage>
        <taxon>Bacteria</taxon>
        <taxon>Bacillati</taxon>
        <taxon>Actinomycetota</taxon>
        <taxon>Actinomycetes</taxon>
        <taxon>Micromonosporales</taxon>
        <taxon>Micromonosporaceae</taxon>
        <taxon>Paractinoplanes</taxon>
    </lineage>
</organism>
<proteinExistence type="predicted"/>
<dbReference type="SUPFAM" id="SSF54427">
    <property type="entry name" value="NTF2-like"/>
    <property type="match status" value="1"/>
</dbReference>
<dbReference type="RefSeq" id="WP_203815494.1">
    <property type="nucleotide sequence ID" value="NZ_BAAABP010000014.1"/>
</dbReference>
<comment type="caution">
    <text evidence="2">The sequence shown here is derived from an EMBL/GenBank/DDBJ whole genome shotgun (WGS) entry which is preliminary data.</text>
</comment>
<sequence>MGSLDVVSAWVSRFGKAWESNDAYAIGELFALDATYFSEPYAAPWRGRDQIVKQWAKFRHLPDLMALDWHPVLITEGLAVIEGTSTFPDRVVSNLWLLRLDKLGRARQFTQWSMPHPKVDQ</sequence>